<evidence type="ECO:0008006" key="4">
    <source>
        <dbReference type="Google" id="ProtNLM"/>
    </source>
</evidence>
<sequence>MATAPKSPASNRATSRTVVLLRASDRKKLEALAAQEEVSSGEIIRRSLDSYESLEARIRKEEEEKMLLSGLSILQDALKTVNDSMNHTNAKLDKLHLELKALDLR</sequence>
<dbReference type="Proteomes" id="UP000289437">
    <property type="component" value="Unassembled WGS sequence"/>
</dbReference>
<name>A0A4Q0T261_9BACT</name>
<reference evidence="3" key="2">
    <citation type="submission" date="2019-02" db="EMBL/GenBank/DDBJ databases">
        <title>Granulicella sibirica sp. nov., a psychrotolerant acidobacterium isolated from an organic soil layer in forested tundra, West Siberia.</title>
        <authorList>
            <person name="Oshkin I.Y."/>
            <person name="Kulichevskaya I.S."/>
            <person name="Rijpstra W.I.C."/>
            <person name="Sinninghe Damste J.S."/>
            <person name="Rakitin A.L."/>
            <person name="Ravin N.V."/>
            <person name="Dedysh S.N."/>
        </authorList>
    </citation>
    <scope>NUCLEOTIDE SEQUENCE [LARGE SCALE GENOMIC DNA]</scope>
    <source>
        <strain evidence="3">AF10</strain>
    </source>
</reference>
<gene>
    <name evidence="2" type="ORF">GRAN_2498</name>
</gene>
<comment type="caution">
    <text evidence="2">The sequence shown here is derived from an EMBL/GenBank/DDBJ whole genome shotgun (WGS) entry which is preliminary data.</text>
</comment>
<dbReference type="OrthoDB" id="122511at2"/>
<keyword evidence="1" id="KW-0175">Coiled coil</keyword>
<keyword evidence="3" id="KW-1185">Reference proteome</keyword>
<feature type="coiled-coil region" evidence="1">
    <location>
        <begin position="44"/>
        <end position="105"/>
    </location>
</feature>
<proteinExistence type="predicted"/>
<evidence type="ECO:0000313" key="2">
    <source>
        <dbReference type="EMBL" id="RXH55641.1"/>
    </source>
</evidence>
<protein>
    <recommendedName>
        <fullName evidence="4">Ribbon-helix-helix protein CopG domain-containing protein</fullName>
    </recommendedName>
</protein>
<evidence type="ECO:0000313" key="3">
    <source>
        <dbReference type="Proteomes" id="UP000289437"/>
    </source>
</evidence>
<dbReference type="AlphaFoldDB" id="A0A4Q0T261"/>
<accession>A0A4Q0T261</accession>
<dbReference type="EMBL" id="RDSM01000002">
    <property type="protein sequence ID" value="RXH55641.1"/>
    <property type="molecule type" value="Genomic_DNA"/>
</dbReference>
<dbReference type="RefSeq" id="WP_128913259.1">
    <property type="nucleotide sequence ID" value="NZ_RDSM01000002.1"/>
</dbReference>
<evidence type="ECO:0000256" key="1">
    <source>
        <dbReference type="SAM" id="Coils"/>
    </source>
</evidence>
<organism evidence="2 3">
    <name type="scientific">Granulicella sibirica</name>
    <dbReference type="NCBI Taxonomy" id="2479048"/>
    <lineage>
        <taxon>Bacteria</taxon>
        <taxon>Pseudomonadati</taxon>
        <taxon>Acidobacteriota</taxon>
        <taxon>Terriglobia</taxon>
        <taxon>Terriglobales</taxon>
        <taxon>Acidobacteriaceae</taxon>
        <taxon>Granulicella</taxon>
    </lineage>
</organism>
<reference evidence="2 3" key="1">
    <citation type="submission" date="2018-11" db="EMBL/GenBank/DDBJ databases">
        <authorList>
            <person name="Mardanov A.V."/>
            <person name="Ravin N.V."/>
            <person name="Dedysh S.N."/>
        </authorList>
    </citation>
    <scope>NUCLEOTIDE SEQUENCE [LARGE SCALE GENOMIC DNA]</scope>
    <source>
        <strain evidence="2 3">AF10</strain>
    </source>
</reference>